<dbReference type="EMBL" id="ACEB01000002">
    <property type="protein sequence ID" value="EEG28285.1"/>
    <property type="molecule type" value="Genomic_DNA"/>
</dbReference>
<dbReference type="HOGENOM" id="CLU_2011410_0_0_11"/>
<accession>C0DZG8</accession>
<comment type="caution">
    <text evidence="1">The sequence shown here is derived from an EMBL/GenBank/DDBJ whole genome shotgun (WGS) entry which is preliminary data.</text>
</comment>
<sequence length="123" mass="13655">MATSSWGFAAFAQNTMLSKCATLFESGNTTVPPRASYLLSMVFKICCPKSPGVDMPTRERPCLEHMQQLDRRVDQPLAHVLSLDFYWWQFKPPGAGACLERKPCLSNLLPQGTVCSIHAKHGV</sequence>
<protein>
    <submittedName>
        <fullName evidence="1">Uncharacterized protein</fullName>
    </submittedName>
</protein>
<dbReference type="AlphaFoldDB" id="C0DZG8"/>
<evidence type="ECO:0000313" key="2">
    <source>
        <dbReference type="Proteomes" id="UP000006247"/>
    </source>
</evidence>
<organism evidence="1 2">
    <name type="scientific">Corynebacterium matruchotii ATCC 33806</name>
    <dbReference type="NCBI Taxonomy" id="566549"/>
    <lineage>
        <taxon>Bacteria</taxon>
        <taxon>Bacillati</taxon>
        <taxon>Actinomycetota</taxon>
        <taxon>Actinomycetes</taxon>
        <taxon>Mycobacteriales</taxon>
        <taxon>Corynebacteriaceae</taxon>
        <taxon>Corynebacterium</taxon>
    </lineage>
</organism>
<evidence type="ECO:0000313" key="1">
    <source>
        <dbReference type="EMBL" id="EEG28285.1"/>
    </source>
</evidence>
<dbReference type="Proteomes" id="UP000006247">
    <property type="component" value="Unassembled WGS sequence"/>
</dbReference>
<reference evidence="1 2" key="1">
    <citation type="submission" date="2009-01" db="EMBL/GenBank/DDBJ databases">
        <authorList>
            <person name="Fulton L."/>
            <person name="Clifton S."/>
            <person name="Chinwalla A.T."/>
            <person name="Mitreva M."/>
            <person name="Sodergren E."/>
            <person name="Weinstock G."/>
            <person name="Clifton S."/>
            <person name="Dooling D.J."/>
            <person name="Fulton B."/>
            <person name="Minx P."/>
            <person name="Pepin K.H."/>
            <person name="Johnson M."/>
            <person name="Bhonagiri V."/>
            <person name="Nash W.E."/>
            <person name="Mardis E.R."/>
            <person name="Wilson R.K."/>
        </authorList>
    </citation>
    <scope>NUCLEOTIDE SEQUENCE [LARGE SCALE GENOMIC DNA]</scope>
    <source>
        <strain evidence="1 2">ATCC 33806</strain>
    </source>
</reference>
<proteinExistence type="predicted"/>
<gene>
    <name evidence="1" type="ORF">CORMATOL_00107</name>
</gene>
<name>C0DZG8_9CORY</name>